<gene>
    <name evidence="2" type="ORF">R5R35_008559</name>
</gene>
<keyword evidence="3" id="KW-1185">Reference proteome</keyword>
<protein>
    <submittedName>
        <fullName evidence="2">Uncharacterized protein</fullName>
    </submittedName>
</protein>
<keyword evidence="1" id="KW-0732">Signal</keyword>
<feature type="signal peptide" evidence="1">
    <location>
        <begin position="1"/>
        <end position="21"/>
    </location>
</feature>
<sequence length="103" mass="11293">MKFVALCALALAAWACVGVRAEDDNPDRHVSCFPCRDEDRATTVCPVVRPSQSRSGKLTRCGCCDTCLVYLADGDICDTFIPTNTLCKSPMRCIWNVCRSVQA</sequence>
<dbReference type="EMBL" id="JAZDUA010000157">
    <property type="protein sequence ID" value="KAK7866053.1"/>
    <property type="molecule type" value="Genomic_DNA"/>
</dbReference>
<feature type="chain" id="PRO_5042961880" evidence="1">
    <location>
        <begin position="22"/>
        <end position="103"/>
    </location>
</feature>
<reference evidence="2 3" key="1">
    <citation type="submission" date="2024-03" db="EMBL/GenBank/DDBJ databases">
        <title>The genome assembly and annotation of the cricket Gryllus longicercus Weissman &amp; Gray.</title>
        <authorList>
            <person name="Szrajer S."/>
            <person name="Gray D."/>
            <person name="Ylla G."/>
        </authorList>
    </citation>
    <scope>NUCLEOTIDE SEQUENCE [LARGE SCALE GENOMIC DNA]</scope>
    <source>
        <strain evidence="2">DAG 2021-001</strain>
        <tissue evidence="2">Whole body minus gut</tissue>
    </source>
</reference>
<dbReference type="AlphaFoldDB" id="A0AAN9Z2X0"/>
<proteinExistence type="predicted"/>
<dbReference type="Proteomes" id="UP001378592">
    <property type="component" value="Unassembled WGS sequence"/>
</dbReference>
<evidence type="ECO:0000313" key="3">
    <source>
        <dbReference type="Proteomes" id="UP001378592"/>
    </source>
</evidence>
<evidence type="ECO:0000313" key="2">
    <source>
        <dbReference type="EMBL" id="KAK7866053.1"/>
    </source>
</evidence>
<organism evidence="2 3">
    <name type="scientific">Gryllus longicercus</name>
    <dbReference type="NCBI Taxonomy" id="2509291"/>
    <lineage>
        <taxon>Eukaryota</taxon>
        <taxon>Metazoa</taxon>
        <taxon>Ecdysozoa</taxon>
        <taxon>Arthropoda</taxon>
        <taxon>Hexapoda</taxon>
        <taxon>Insecta</taxon>
        <taxon>Pterygota</taxon>
        <taxon>Neoptera</taxon>
        <taxon>Polyneoptera</taxon>
        <taxon>Orthoptera</taxon>
        <taxon>Ensifera</taxon>
        <taxon>Gryllidea</taxon>
        <taxon>Grylloidea</taxon>
        <taxon>Gryllidae</taxon>
        <taxon>Gryllinae</taxon>
        <taxon>Gryllus</taxon>
    </lineage>
</organism>
<accession>A0AAN9Z2X0</accession>
<comment type="caution">
    <text evidence="2">The sequence shown here is derived from an EMBL/GenBank/DDBJ whole genome shotgun (WGS) entry which is preliminary data.</text>
</comment>
<evidence type="ECO:0000256" key="1">
    <source>
        <dbReference type="SAM" id="SignalP"/>
    </source>
</evidence>
<name>A0AAN9Z2X0_9ORTH</name>